<feature type="compositionally biased region" description="Acidic residues" evidence="1">
    <location>
        <begin position="366"/>
        <end position="386"/>
    </location>
</feature>
<protein>
    <submittedName>
        <fullName evidence="2">Uncharacterized protein</fullName>
    </submittedName>
</protein>
<feature type="compositionally biased region" description="Basic and acidic residues" evidence="1">
    <location>
        <begin position="793"/>
        <end position="802"/>
    </location>
</feature>
<feature type="region of interest" description="Disordered" evidence="1">
    <location>
        <begin position="566"/>
        <end position="608"/>
    </location>
</feature>
<evidence type="ECO:0000256" key="1">
    <source>
        <dbReference type="SAM" id="MobiDB-lite"/>
    </source>
</evidence>
<sequence length="1284" mass="144645">MAEQQTIKYDPQWNNMTVENVIFQTNNVVELPRGVLEHCFTFDHFPSTDEPKKRPLKEFLIKFSVSNGKRPLTLDFKTFCSSTGLDYNNVKYVEHPTPEVIKMELGKITINPSYLDKTPVLKNSFPVAWRILFSFVIRVLGGNYSSAYDAIDNELPIPQQDLIASPTILPPSPVLSLSSMFDSRHFFPPGKILPPKDVEIPIESPISISPSSSVRSTSPIRLRQIPRELGIQSALPAPKQAPCTVPNPQDLERDIQLASTGLHSTLDEGTHKSKPSPEGTATHSKDSRGNKHPLNRDIPFVTPDEGTAKTTPRPKGSHEDNDSVGNKPLANMELKNLTDVDLSGTGAKYQEDHTQSSRLRYQSLTENEESEEDILGAGEEMDDNPQSDEIQHQSSPPHTKASDIDSSSDKILKKYDDTFPLTKQQLVKYLRKVSSSIDDYYNENIAHRDQTNKLVEASMSSLKKSNTIITDLYKGLEVITLLLKDITNSVKDDHATNKKIEEASETLVKISTQTSLERAQTHIKSSMSSLQVDTSSIKDMMTEMHNAFRGQSSLAPSSSVTLTFSLTDTPTNVEGENATYTSTKEPPSHTEGETDANIQETPENPKQSTDVNIEFIGSSTHPPLITQAQPITIIHPEPFVPQREGKDIATDDKAKDQRKLVKASSIVRPNLDEPVIKVVPKEAKKLGIHPKEVITTKAGELFKKGEHEVLKRQHTKKVKKSLELRKHKPFLFGAFGISELDELRQIFPKKKNIVVKNFMNSPSRRYERLRQIPRELGIQSALPAPEQAPSQTLERKQKHMELEPETSIPGLECNRALPENGMFIKNMVISFESFSMIMTVGPEASRALSKKSKRRKSKNPPIETMRTPPKPTKGSDQSHSVSSGAGQRLMGNKPPANMEPKNLIDDDLSGTGAKYQEDHTQSSRLRITEDQWEKHKEEVVHYVNLKASINDYYNENIAHRDQTGKLVEASMSSLKKSNTIINDLYKGLPILFSSLKQCTLTFSLTDTPINVEGENATHSATEEPHSHTEGETDANIQRTPKEPKQSTDANIEFIGASTNPPSITQDKRKLVKASSIVRPDPNEPVRVEFVINEKTFYLNEQEIQEYWDKAEEIKKAELEARLNAISTEVIKVVCKQAKKLGIHPKEAITTKVGELFRKAQDAEHEVFKRQHTKKKFDVHNPFFFEAFGISELNELREIILKKKNIMVKDLMNYLSRRYERLMQILRELGIQSALPAPEQATSQTSKRKQKHMELDPETRIPRWECNRALPKNGSFIKKHGHRRT</sequence>
<feature type="region of interest" description="Disordered" evidence="1">
    <location>
        <begin position="263"/>
        <end position="328"/>
    </location>
</feature>
<name>A0A6L2KX17_TANCI</name>
<accession>A0A6L2KX17</accession>
<feature type="region of interest" description="Disordered" evidence="1">
    <location>
        <begin position="1235"/>
        <end position="1255"/>
    </location>
</feature>
<feature type="compositionally biased region" description="Polar residues" evidence="1">
    <location>
        <begin position="596"/>
        <end position="608"/>
    </location>
</feature>
<feature type="compositionally biased region" description="Basic residues" evidence="1">
    <location>
        <begin position="848"/>
        <end position="858"/>
    </location>
</feature>
<reference evidence="2" key="1">
    <citation type="journal article" date="2019" name="Sci. Rep.">
        <title>Draft genome of Tanacetum cinerariifolium, the natural source of mosquito coil.</title>
        <authorList>
            <person name="Yamashiro T."/>
            <person name="Shiraishi A."/>
            <person name="Satake H."/>
            <person name="Nakayama K."/>
        </authorList>
    </citation>
    <scope>NUCLEOTIDE SEQUENCE</scope>
</reference>
<feature type="region of interest" description="Disordered" evidence="1">
    <location>
        <begin position="778"/>
        <end position="804"/>
    </location>
</feature>
<feature type="compositionally biased region" description="Polar residues" evidence="1">
    <location>
        <begin position="566"/>
        <end position="585"/>
    </location>
</feature>
<feature type="region of interest" description="Disordered" evidence="1">
    <location>
        <begin position="844"/>
        <end position="923"/>
    </location>
</feature>
<feature type="region of interest" description="Disordered" evidence="1">
    <location>
        <begin position="342"/>
        <end position="407"/>
    </location>
</feature>
<feature type="compositionally biased region" description="Polar residues" evidence="1">
    <location>
        <begin position="356"/>
        <end position="365"/>
    </location>
</feature>
<evidence type="ECO:0000313" key="2">
    <source>
        <dbReference type="EMBL" id="GEU53786.1"/>
    </source>
</evidence>
<comment type="caution">
    <text evidence="2">The sequence shown here is derived from an EMBL/GenBank/DDBJ whole genome shotgun (WGS) entry which is preliminary data.</text>
</comment>
<dbReference type="EMBL" id="BKCJ010003228">
    <property type="protein sequence ID" value="GEU53786.1"/>
    <property type="molecule type" value="Genomic_DNA"/>
</dbReference>
<organism evidence="2">
    <name type="scientific">Tanacetum cinerariifolium</name>
    <name type="common">Dalmatian daisy</name>
    <name type="synonym">Chrysanthemum cinerariifolium</name>
    <dbReference type="NCBI Taxonomy" id="118510"/>
    <lineage>
        <taxon>Eukaryota</taxon>
        <taxon>Viridiplantae</taxon>
        <taxon>Streptophyta</taxon>
        <taxon>Embryophyta</taxon>
        <taxon>Tracheophyta</taxon>
        <taxon>Spermatophyta</taxon>
        <taxon>Magnoliopsida</taxon>
        <taxon>eudicotyledons</taxon>
        <taxon>Gunneridae</taxon>
        <taxon>Pentapetalae</taxon>
        <taxon>asterids</taxon>
        <taxon>campanulids</taxon>
        <taxon>Asterales</taxon>
        <taxon>Asteraceae</taxon>
        <taxon>Asteroideae</taxon>
        <taxon>Anthemideae</taxon>
        <taxon>Anthemidinae</taxon>
        <taxon>Tanacetum</taxon>
    </lineage>
</organism>
<feature type="region of interest" description="Disordered" evidence="1">
    <location>
        <begin position="1016"/>
        <end position="1047"/>
    </location>
</feature>
<proteinExistence type="predicted"/>
<feature type="compositionally biased region" description="Polar residues" evidence="1">
    <location>
        <begin position="874"/>
        <end position="885"/>
    </location>
</feature>
<gene>
    <name evidence="2" type="ORF">Tci_025764</name>
</gene>
<feature type="compositionally biased region" description="Basic and acidic residues" evidence="1">
    <location>
        <begin position="1020"/>
        <end position="1030"/>
    </location>
</feature>